<organism evidence="2 3">
    <name type="scientific">Setaria viridis</name>
    <name type="common">Green bristlegrass</name>
    <name type="synonym">Setaria italica subsp. viridis</name>
    <dbReference type="NCBI Taxonomy" id="4556"/>
    <lineage>
        <taxon>Eukaryota</taxon>
        <taxon>Viridiplantae</taxon>
        <taxon>Streptophyta</taxon>
        <taxon>Embryophyta</taxon>
        <taxon>Tracheophyta</taxon>
        <taxon>Spermatophyta</taxon>
        <taxon>Magnoliopsida</taxon>
        <taxon>Liliopsida</taxon>
        <taxon>Poales</taxon>
        <taxon>Poaceae</taxon>
        <taxon>PACMAD clade</taxon>
        <taxon>Panicoideae</taxon>
        <taxon>Panicodae</taxon>
        <taxon>Paniceae</taxon>
        <taxon>Cenchrinae</taxon>
        <taxon>Setaria</taxon>
    </lineage>
</organism>
<dbReference type="PANTHER" id="PTHR38370">
    <property type="entry name" value="BETA-1,4-XYLOSIDASE"/>
    <property type="match status" value="1"/>
</dbReference>
<dbReference type="PANTHER" id="PTHR38370:SF1">
    <property type="entry name" value="BETA-1,4-XYLOSIDASE"/>
    <property type="match status" value="1"/>
</dbReference>
<reference evidence="2" key="1">
    <citation type="submission" date="2019-03" db="EMBL/GenBank/DDBJ databases">
        <title>WGS assembly of Setaria viridis.</title>
        <authorList>
            <person name="Huang P."/>
            <person name="Jenkins J."/>
            <person name="Grimwood J."/>
            <person name="Barry K."/>
            <person name="Healey A."/>
            <person name="Mamidi S."/>
            <person name="Sreedasyam A."/>
            <person name="Shu S."/>
            <person name="Feldman M."/>
            <person name="Wu J."/>
            <person name="Yu Y."/>
            <person name="Chen C."/>
            <person name="Johnson J."/>
            <person name="Rokhsar D."/>
            <person name="Baxter I."/>
            <person name="Schmutz J."/>
            <person name="Brutnell T."/>
            <person name="Kellogg E."/>
        </authorList>
    </citation>
    <scope>NUCLEOTIDE SEQUENCE [LARGE SCALE GENOMIC DNA]</scope>
</reference>
<keyword evidence="3" id="KW-1185">Reference proteome</keyword>
<evidence type="ECO:0000313" key="2">
    <source>
        <dbReference type="EMBL" id="TKW35584.1"/>
    </source>
</evidence>
<feature type="region of interest" description="Disordered" evidence="1">
    <location>
        <begin position="1"/>
        <end position="83"/>
    </location>
</feature>
<dbReference type="Proteomes" id="UP000298652">
    <property type="component" value="Chromosome 2"/>
</dbReference>
<evidence type="ECO:0000256" key="1">
    <source>
        <dbReference type="SAM" id="MobiDB-lite"/>
    </source>
</evidence>
<proteinExistence type="predicted"/>
<name>A0A4U6W267_SETVI</name>
<accession>A0A4U6W267</accession>
<feature type="region of interest" description="Disordered" evidence="1">
    <location>
        <begin position="100"/>
        <end position="121"/>
    </location>
</feature>
<evidence type="ECO:0000313" key="3">
    <source>
        <dbReference type="Proteomes" id="UP000298652"/>
    </source>
</evidence>
<feature type="compositionally biased region" description="Basic and acidic residues" evidence="1">
    <location>
        <begin position="63"/>
        <end position="77"/>
    </location>
</feature>
<dbReference type="EMBL" id="CM016553">
    <property type="protein sequence ID" value="TKW35584.1"/>
    <property type="molecule type" value="Genomic_DNA"/>
</dbReference>
<dbReference type="Gramene" id="TKW35584">
    <property type="protein sequence ID" value="TKW35584"/>
    <property type="gene ID" value="SEVIR_2G383601v2"/>
</dbReference>
<protein>
    <submittedName>
        <fullName evidence="2">Uncharacterized protein</fullName>
    </submittedName>
</protein>
<gene>
    <name evidence="2" type="ORF">SEVIR_2G383601v2</name>
</gene>
<dbReference type="AlphaFoldDB" id="A0A4U6W267"/>
<sequence>MDSSMRPPGSRPAKKFPSPRPVKSRSPRPMPGRLEPARINAQGPGPWHGTNQQRKQSKAYYKQKGDSHLARERESSRTHSTAAMEGLIPFVIDAIRRSNERSGYRSVSSDGGSSRGGGSRRHLIDYYELPDAAAAASVVEGPSAYGTLHRRARSEFVQGAGVRRVEEHGRAAAVVAGSAYRRK</sequence>